<proteinExistence type="predicted"/>
<dbReference type="Proteomes" id="UP001597478">
    <property type="component" value="Unassembled WGS sequence"/>
</dbReference>
<comment type="caution">
    <text evidence="1">The sequence shown here is derived from an EMBL/GenBank/DDBJ whole genome shotgun (WGS) entry which is preliminary data.</text>
</comment>
<gene>
    <name evidence="1" type="ORF">ACFS2C_10275</name>
</gene>
<keyword evidence="2" id="KW-1185">Reference proteome</keyword>
<dbReference type="RefSeq" id="WP_377391872.1">
    <property type="nucleotide sequence ID" value="NZ_JBHSAN010000027.1"/>
</dbReference>
<protein>
    <submittedName>
        <fullName evidence="1">Uncharacterized protein</fullName>
    </submittedName>
</protein>
<sequence>MSSVTAETATAMIDHTRCSDSACSRRTQRVSARKRFQKTSAPMSALPAEPAAVMRCDTSCKTSS</sequence>
<evidence type="ECO:0000313" key="1">
    <source>
        <dbReference type="EMBL" id="MFD2799777.1"/>
    </source>
</evidence>
<evidence type="ECO:0000313" key="2">
    <source>
        <dbReference type="Proteomes" id="UP001597478"/>
    </source>
</evidence>
<reference evidence="2" key="1">
    <citation type="journal article" date="2019" name="Int. J. Syst. Evol. Microbiol.">
        <title>The Global Catalogue of Microorganisms (GCM) 10K type strain sequencing project: providing services to taxonomists for standard genome sequencing and annotation.</title>
        <authorList>
            <consortium name="The Broad Institute Genomics Platform"/>
            <consortium name="The Broad Institute Genome Sequencing Center for Infectious Disease"/>
            <person name="Wu L."/>
            <person name="Ma J."/>
        </authorList>
    </citation>
    <scope>NUCLEOTIDE SEQUENCE [LARGE SCALE GENOMIC DNA]</scope>
    <source>
        <strain evidence="2">IBRC-M 10906</strain>
    </source>
</reference>
<name>A0ABW5W9I7_9PSEU</name>
<organism evidence="1 2">
    <name type="scientific">Prauserella oleivorans</name>
    <dbReference type="NCBI Taxonomy" id="1478153"/>
    <lineage>
        <taxon>Bacteria</taxon>
        <taxon>Bacillati</taxon>
        <taxon>Actinomycetota</taxon>
        <taxon>Actinomycetes</taxon>
        <taxon>Pseudonocardiales</taxon>
        <taxon>Pseudonocardiaceae</taxon>
        <taxon>Prauserella</taxon>
    </lineage>
</organism>
<dbReference type="EMBL" id="JBHUOF010000012">
    <property type="protein sequence ID" value="MFD2799777.1"/>
    <property type="molecule type" value="Genomic_DNA"/>
</dbReference>
<accession>A0ABW5W9I7</accession>